<dbReference type="RefSeq" id="WP_119929355.1">
    <property type="nucleotide sequence ID" value="NZ_QZEY01000012.1"/>
</dbReference>
<comment type="catalytic activity">
    <reaction evidence="10">
        <text>L-threonyl-[protein] + FAD = FMN-L-threonyl-[protein] + AMP + H(+)</text>
        <dbReference type="Rhea" id="RHEA:36847"/>
        <dbReference type="Rhea" id="RHEA-COMP:11060"/>
        <dbReference type="Rhea" id="RHEA-COMP:11061"/>
        <dbReference type="ChEBI" id="CHEBI:15378"/>
        <dbReference type="ChEBI" id="CHEBI:30013"/>
        <dbReference type="ChEBI" id="CHEBI:57692"/>
        <dbReference type="ChEBI" id="CHEBI:74257"/>
        <dbReference type="ChEBI" id="CHEBI:456215"/>
        <dbReference type="EC" id="2.7.1.180"/>
    </reaction>
</comment>
<evidence type="ECO:0000256" key="8">
    <source>
        <dbReference type="ARBA" id="ARBA00022842"/>
    </source>
</evidence>
<dbReference type="PANTHER" id="PTHR30040">
    <property type="entry name" value="THIAMINE BIOSYNTHESIS LIPOPROTEIN APBE"/>
    <property type="match status" value="1"/>
</dbReference>
<proteinExistence type="predicted"/>
<evidence type="ECO:0000256" key="2">
    <source>
        <dbReference type="ARBA" id="ARBA00011955"/>
    </source>
</evidence>
<name>A0A3A4AD78_9ACTN</name>
<organism evidence="11 12">
    <name type="scientific">Bailinhaonella thermotolerans</name>
    <dbReference type="NCBI Taxonomy" id="1070861"/>
    <lineage>
        <taxon>Bacteria</taxon>
        <taxon>Bacillati</taxon>
        <taxon>Actinomycetota</taxon>
        <taxon>Actinomycetes</taxon>
        <taxon>Streptosporangiales</taxon>
        <taxon>Streptosporangiaceae</taxon>
        <taxon>Bailinhaonella</taxon>
    </lineage>
</organism>
<evidence type="ECO:0000256" key="4">
    <source>
        <dbReference type="ARBA" id="ARBA00022630"/>
    </source>
</evidence>
<dbReference type="EMBL" id="QZEY01000012">
    <property type="protein sequence ID" value="RJL26625.1"/>
    <property type="molecule type" value="Genomic_DNA"/>
</dbReference>
<evidence type="ECO:0000256" key="7">
    <source>
        <dbReference type="ARBA" id="ARBA00022827"/>
    </source>
</evidence>
<dbReference type="InterPro" id="IPR003374">
    <property type="entry name" value="ApbE-like_sf"/>
</dbReference>
<evidence type="ECO:0000256" key="3">
    <source>
        <dbReference type="ARBA" id="ARBA00016337"/>
    </source>
</evidence>
<dbReference type="GO" id="GO:0016740">
    <property type="term" value="F:transferase activity"/>
    <property type="evidence" value="ECO:0007669"/>
    <property type="project" value="UniProtKB-KW"/>
</dbReference>
<keyword evidence="6" id="KW-0479">Metal-binding</keyword>
<keyword evidence="4" id="KW-0285">Flavoprotein</keyword>
<evidence type="ECO:0000313" key="11">
    <source>
        <dbReference type="EMBL" id="RJL26625.1"/>
    </source>
</evidence>
<gene>
    <name evidence="11" type="ORF">D5H75_27000</name>
</gene>
<reference evidence="11 12" key="1">
    <citation type="submission" date="2018-09" db="EMBL/GenBank/DDBJ databases">
        <title>YIM 75507 draft genome.</title>
        <authorList>
            <person name="Tang S."/>
            <person name="Feng Y."/>
        </authorList>
    </citation>
    <scope>NUCLEOTIDE SEQUENCE [LARGE SCALE GENOMIC DNA]</scope>
    <source>
        <strain evidence="11 12">YIM 75507</strain>
    </source>
</reference>
<keyword evidence="7" id="KW-0274">FAD</keyword>
<dbReference type="EC" id="2.7.1.180" evidence="2"/>
<accession>A0A3A4AD78</accession>
<dbReference type="GO" id="GO:0046872">
    <property type="term" value="F:metal ion binding"/>
    <property type="evidence" value="ECO:0007669"/>
    <property type="project" value="UniProtKB-KW"/>
</dbReference>
<keyword evidence="5 11" id="KW-0808">Transferase</keyword>
<dbReference type="InterPro" id="IPR024932">
    <property type="entry name" value="ApbE"/>
</dbReference>
<sequence>MTSPIDGVRERIMGTEVLVAGVPPAEAATVLAWLRRVERTFSRFTAESDAGRANSGRPVTVSHLFLLALADGMAYAEATGGLFSPWLAREMERIGYADDFAAMEGRPRGSAEPAALAGGPGDLPMVEVDFTRRAVRLRGPVGVDLGGFVKGWAVQKAADALREAGVRSGLIDAGGDLVCWRGPAEPAWRIGVEHPLTGEPAAVIEPPASDLPAAVATSSAVRRSWDGAAGERLHHIIDPRTGRPADSDCVQATVFSSDLAAAEVYAKCLVVLGTEEGPAWLSEHDPDAGWIVVDLDGAVVSRR</sequence>
<dbReference type="Pfam" id="PF02424">
    <property type="entry name" value="ApbE"/>
    <property type="match status" value="1"/>
</dbReference>
<evidence type="ECO:0000256" key="5">
    <source>
        <dbReference type="ARBA" id="ARBA00022679"/>
    </source>
</evidence>
<dbReference type="PANTHER" id="PTHR30040:SF2">
    <property type="entry name" value="FAD:PROTEIN FMN TRANSFERASE"/>
    <property type="match status" value="1"/>
</dbReference>
<evidence type="ECO:0000256" key="1">
    <source>
        <dbReference type="ARBA" id="ARBA00001946"/>
    </source>
</evidence>
<evidence type="ECO:0000256" key="6">
    <source>
        <dbReference type="ARBA" id="ARBA00022723"/>
    </source>
</evidence>
<keyword evidence="12" id="KW-1185">Reference proteome</keyword>
<evidence type="ECO:0000256" key="9">
    <source>
        <dbReference type="ARBA" id="ARBA00031306"/>
    </source>
</evidence>
<dbReference type="Gene3D" id="3.10.520.10">
    <property type="entry name" value="ApbE-like domains"/>
    <property type="match status" value="1"/>
</dbReference>
<evidence type="ECO:0000313" key="12">
    <source>
        <dbReference type="Proteomes" id="UP000265768"/>
    </source>
</evidence>
<dbReference type="OrthoDB" id="9778595at2"/>
<dbReference type="SUPFAM" id="SSF143631">
    <property type="entry name" value="ApbE-like"/>
    <property type="match status" value="1"/>
</dbReference>
<comment type="caution">
    <text evidence="11">The sequence shown here is derived from an EMBL/GenBank/DDBJ whole genome shotgun (WGS) entry which is preliminary data.</text>
</comment>
<keyword evidence="8" id="KW-0460">Magnesium</keyword>
<protein>
    <recommendedName>
        <fullName evidence="3">FAD:protein FMN transferase</fullName>
        <ecNumber evidence="2">2.7.1.180</ecNumber>
    </recommendedName>
    <alternativeName>
        <fullName evidence="9">Flavin transferase</fullName>
    </alternativeName>
</protein>
<dbReference type="Proteomes" id="UP000265768">
    <property type="component" value="Unassembled WGS sequence"/>
</dbReference>
<dbReference type="AlphaFoldDB" id="A0A3A4AD78"/>
<evidence type="ECO:0000256" key="10">
    <source>
        <dbReference type="ARBA" id="ARBA00048540"/>
    </source>
</evidence>
<comment type="cofactor">
    <cofactor evidence="1">
        <name>Mg(2+)</name>
        <dbReference type="ChEBI" id="CHEBI:18420"/>
    </cofactor>
</comment>